<dbReference type="PROSITE" id="PS01031">
    <property type="entry name" value="SHSP"/>
    <property type="match status" value="1"/>
</dbReference>
<evidence type="ECO:0000259" key="5">
    <source>
        <dbReference type="PROSITE" id="PS01031"/>
    </source>
</evidence>
<accession>A0AAU9LMI8</accession>
<keyword evidence="7" id="KW-1185">Reference proteome</keyword>
<dbReference type="Gene3D" id="2.60.40.790">
    <property type="match status" value="1"/>
</dbReference>
<reference evidence="6 7" key="1">
    <citation type="submission" date="2022-01" db="EMBL/GenBank/DDBJ databases">
        <authorList>
            <person name="Xiong W."/>
            <person name="Schranz E."/>
        </authorList>
    </citation>
    <scope>NUCLEOTIDE SEQUENCE [LARGE SCALE GENOMIC DNA]</scope>
</reference>
<comment type="caution">
    <text evidence="6">The sequence shown here is derived from an EMBL/GenBank/DDBJ whole genome shotgun (WGS) entry which is preliminary data.</text>
</comment>
<dbReference type="Pfam" id="PF00011">
    <property type="entry name" value="HSP20"/>
    <property type="match status" value="1"/>
</dbReference>
<dbReference type="PANTHER" id="PTHR46991:SF11">
    <property type="entry name" value="SMALL HEAT SHOCK PROTEIN HSPF"/>
    <property type="match status" value="1"/>
</dbReference>
<dbReference type="InterPro" id="IPR002068">
    <property type="entry name" value="A-crystallin/Hsp20_dom"/>
</dbReference>
<feature type="domain" description="SHSP" evidence="5">
    <location>
        <begin position="106"/>
        <end position="215"/>
    </location>
</feature>
<dbReference type="PANTHER" id="PTHR46991">
    <property type="entry name" value="23.5 KDA HEAT SHOCK PROTEIN, MITOCHONDRIAL"/>
    <property type="match status" value="1"/>
</dbReference>
<organism evidence="6 7">
    <name type="scientific">Lactuca virosa</name>
    <dbReference type="NCBI Taxonomy" id="75947"/>
    <lineage>
        <taxon>Eukaryota</taxon>
        <taxon>Viridiplantae</taxon>
        <taxon>Streptophyta</taxon>
        <taxon>Embryophyta</taxon>
        <taxon>Tracheophyta</taxon>
        <taxon>Spermatophyta</taxon>
        <taxon>Magnoliopsida</taxon>
        <taxon>eudicotyledons</taxon>
        <taxon>Gunneridae</taxon>
        <taxon>Pentapetalae</taxon>
        <taxon>asterids</taxon>
        <taxon>campanulids</taxon>
        <taxon>Asterales</taxon>
        <taxon>Asteraceae</taxon>
        <taxon>Cichorioideae</taxon>
        <taxon>Cichorieae</taxon>
        <taxon>Lactucinae</taxon>
        <taxon>Lactuca</taxon>
    </lineage>
</organism>
<evidence type="ECO:0000313" key="6">
    <source>
        <dbReference type="EMBL" id="CAH1415675.1"/>
    </source>
</evidence>
<name>A0AAU9LMI8_9ASTR</name>
<evidence type="ECO:0000313" key="7">
    <source>
        <dbReference type="Proteomes" id="UP001157418"/>
    </source>
</evidence>
<dbReference type="InterPro" id="IPR044656">
    <property type="entry name" value="HSP14.7/HSP23.5/HSP23.6-like"/>
</dbReference>
<dbReference type="InterPro" id="IPR008978">
    <property type="entry name" value="HSP20-like_chaperone"/>
</dbReference>
<keyword evidence="2" id="KW-0346">Stress response</keyword>
<evidence type="ECO:0000256" key="4">
    <source>
        <dbReference type="RuleBase" id="RU003616"/>
    </source>
</evidence>
<dbReference type="CDD" id="cd06464">
    <property type="entry name" value="ACD_sHsps-like"/>
    <property type="match status" value="1"/>
</dbReference>
<protein>
    <recommendedName>
        <fullName evidence="5">SHSP domain-containing protein</fullName>
    </recommendedName>
</protein>
<proteinExistence type="inferred from homology"/>
<gene>
    <name evidence="6" type="ORF">LVIROSA_LOCUS3505</name>
</gene>
<evidence type="ECO:0000256" key="1">
    <source>
        <dbReference type="ARBA" id="ARBA00022946"/>
    </source>
</evidence>
<keyword evidence="1" id="KW-0809">Transit peptide</keyword>
<dbReference type="AlphaFoldDB" id="A0AAU9LMI8"/>
<evidence type="ECO:0000256" key="3">
    <source>
        <dbReference type="PROSITE-ProRule" id="PRU00285"/>
    </source>
</evidence>
<sequence>MAASLAVKRGTIGVATVLNKLLNPLRSVFAVPSVQRCFNTNSSQMTAYDDDNRGVDVDRRADTTVSRRRDNDLFSDLFDPFSPPRSLSQIFNMMDQFMGNPLMSSSRGGGFGTRRGWDAKEDNDSLNFRFDMPGIDKDNVKISVEQNTLVIRAEAEKETEDEEEPPRRYSSRIDLPLNAYKVDEIKAELKNGVLKIRVPKVKEEERKDVRQIQVE</sequence>
<dbReference type="Proteomes" id="UP001157418">
    <property type="component" value="Unassembled WGS sequence"/>
</dbReference>
<dbReference type="EMBL" id="CAKMRJ010000001">
    <property type="protein sequence ID" value="CAH1415675.1"/>
    <property type="molecule type" value="Genomic_DNA"/>
</dbReference>
<evidence type="ECO:0000256" key="2">
    <source>
        <dbReference type="ARBA" id="ARBA00023016"/>
    </source>
</evidence>
<comment type="similarity">
    <text evidence="3 4">Belongs to the small heat shock protein (HSP20) family.</text>
</comment>
<dbReference type="SUPFAM" id="SSF49764">
    <property type="entry name" value="HSP20-like chaperones"/>
    <property type="match status" value="1"/>
</dbReference>